<reference evidence="2" key="1">
    <citation type="journal article" date="2014" name="Front. Microbiol.">
        <title>High frequency of phylogenetically diverse reductive dehalogenase-homologous genes in deep subseafloor sedimentary metagenomes.</title>
        <authorList>
            <person name="Kawai M."/>
            <person name="Futagami T."/>
            <person name="Toyoda A."/>
            <person name="Takaki Y."/>
            <person name="Nishi S."/>
            <person name="Hori S."/>
            <person name="Arai W."/>
            <person name="Tsubouchi T."/>
            <person name="Morono Y."/>
            <person name="Uchiyama I."/>
            <person name="Ito T."/>
            <person name="Fujiyama A."/>
            <person name="Inagaki F."/>
            <person name="Takami H."/>
        </authorList>
    </citation>
    <scope>NUCLEOTIDE SEQUENCE</scope>
    <source>
        <strain evidence="2">Expedition CK06-06</strain>
    </source>
</reference>
<feature type="transmembrane region" description="Helical" evidence="1">
    <location>
        <begin position="21"/>
        <end position="42"/>
    </location>
</feature>
<feature type="transmembrane region" description="Helical" evidence="1">
    <location>
        <begin position="77"/>
        <end position="96"/>
    </location>
</feature>
<name>X0U9J5_9ZZZZ</name>
<proteinExistence type="predicted"/>
<protein>
    <recommendedName>
        <fullName evidence="3">Polysaccharide biosynthesis protein C-terminal domain-containing protein</fullName>
    </recommendedName>
</protein>
<dbReference type="EMBL" id="BARS01013354">
    <property type="protein sequence ID" value="GAF95971.1"/>
    <property type="molecule type" value="Genomic_DNA"/>
</dbReference>
<keyword evidence="1" id="KW-1133">Transmembrane helix</keyword>
<organism evidence="2">
    <name type="scientific">marine sediment metagenome</name>
    <dbReference type="NCBI Taxonomy" id="412755"/>
    <lineage>
        <taxon>unclassified sequences</taxon>
        <taxon>metagenomes</taxon>
        <taxon>ecological metagenomes</taxon>
    </lineage>
</organism>
<sequence>LIILAAVALDLGILSGFPPELAIPFFIFTTAYTFQALTYGLLRGHLNILGANLLQLLGTGIIPISIFIIVYGRGMPLIFITIGLGTVTLSTVTYFLKMGRGYYTVDWQKMWQLLTYSIQRVPTFAADFILIAGVPLLIVSEVSKAEVAYVNSGISL</sequence>
<evidence type="ECO:0000256" key="1">
    <source>
        <dbReference type="SAM" id="Phobius"/>
    </source>
</evidence>
<feature type="non-terminal residue" evidence="2">
    <location>
        <position position="1"/>
    </location>
</feature>
<gene>
    <name evidence="2" type="ORF">S01H1_23244</name>
</gene>
<feature type="transmembrane region" description="Helical" evidence="1">
    <location>
        <begin position="117"/>
        <end position="138"/>
    </location>
</feature>
<keyword evidence="1" id="KW-0472">Membrane</keyword>
<evidence type="ECO:0000313" key="2">
    <source>
        <dbReference type="EMBL" id="GAF95971.1"/>
    </source>
</evidence>
<feature type="non-terminal residue" evidence="2">
    <location>
        <position position="156"/>
    </location>
</feature>
<evidence type="ECO:0008006" key="3">
    <source>
        <dbReference type="Google" id="ProtNLM"/>
    </source>
</evidence>
<keyword evidence="1" id="KW-0812">Transmembrane</keyword>
<feature type="transmembrane region" description="Helical" evidence="1">
    <location>
        <begin position="49"/>
        <end position="71"/>
    </location>
</feature>
<comment type="caution">
    <text evidence="2">The sequence shown here is derived from an EMBL/GenBank/DDBJ whole genome shotgun (WGS) entry which is preliminary data.</text>
</comment>
<accession>X0U9J5</accession>
<dbReference type="AlphaFoldDB" id="X0U9J5"/>